<dbReference type="PANTHER" id="PTHR22093">
    <property type="entry name" value="LEUKOCYTE RECEPTOR CLUSTER LRC MEMBER 1"/>
    <property type="match status" value="1"/>
</dbReference>
<comment type="caution">
    <text evidence="3">The sequence shown here is derived from an EMBL/GenBank/DDBJ whole genome shotgun (WGS) entry which is preliminary data.</text>
</comment>
<organism evidence="3 4">
    <name type="scientific">Pristionchus entomophagus</name>
    <dbReference type="NCBI Taxonomy" id="358040"/>
    <lineage>
        <taxon>Eukaryota</taxon>
        <taxon>Metazoa</taxon>
        <taxon>Ecdysozoa</taxon>
        <taxon>Nematoda</taxon>
        <taxon>Chromadorea</taxon>
        <taxon>Rhabditida</taxon>
        <taxon>Rhabditina</taxon>
        <taxon>Diplogasteromorpha</taxon>
        <taxon>Diplogasteroidea</taxon>
        <taxon>Neodiplogasteridae</taxon>
        <taxon>Pristionchus</taxon>
    </lineage>
</organism>
<feature type="compositionally biased region" description="Basic and acidic residues" evidence="2">
    <location>
        <begin position="272"/>
        <end position="283"/>
    </location>
</feature>
<feature type="compositionally biased region" description="Basic residues" evidence="2">
    <location>
        <begin position="190"/>
        <end position="223"/>
    </location>
</feature>
<evidence type="ECO:0000313" key="4">
    <source>
        <dbReference type="Proteomes" id="UP001432027"/>
    </source>
</evidence>
<evidence type="ECO:0000313" key="3">
    <source>
        <dbReference type="EMBL" id="GMT01584.1"/>
    </source>
</evidence>
<feature type="compositionally biased region" description="Basic and acidic residues" evidence="2">
    <location>
        <begin position="153"/>
        <end position="168"/>
    </location>
</feature>
<feature type="compositionally biased region" description="Basic and acidic residues" evidence="2">
    <location>
        <begin position="234"/>
        <end position="262"/>
    </location>
</feature>
<dbReference type="InterPro" id="IPR039875">
    <property type="entry name" value="LENG1-like"/>
</dbReference>
<gene>
    <name evidence="3" type="ORF">PENTCL1PPCAC_23758</name>
</gene>
<feature type="region of interest" description="Disordered" evidence="2">
    <location>
        <begin position="153"/>
        <end position="298"/>
    </location>
</feature>
<evidence type="ECO:0000256" key="1">
    <source>
        <dbReference type="SAM" id="Coils"/>
    </source>
</evidence>
<sequence>ILRHKKWHVRTKDNMARVRKDVKKAEEEEKAVLDREILATNEARLSALRKNADTRMDTMFGVRRAEDEGEPGPSFSGGHINFFAELEQQEAKNVGDTNKEYEEDKKKEQFAWEAKMGIQMKLGDDGNEGKGYWFDKIPLRRGIKEMKKIEEEQAMREKMEEKMKAEKEKRKRKAKDDSDETSEDEEKEEKRRKDKKKKKEKEKKRKNGKKEKKDKKKKKRKKNSSSSESEDEEEMKRREEAEKKEKLQQLRDERMKRERVEQAKTQLILHPELARKKEEEAKKNAPKYNSGFNPHLAR</sequence>
<reference evidence="3" key="1">
    <citation type="submission" date="2023-10" db="EMBL/GenBank/DDBJ databases">
        <title>Genome assembly of Pristionchus species.</title>
        <authorList>
            <person name="Yoshida K."/>
            <person name="Sommer R.J."/>
        </authorList>
    </citation>
    <scope>NUCLEOTIDE SEQUENCE</scope>
    <source>
        <strain evidence="3">RS0144</strain>
    </source>
</reference>
<evidence type="ECO:0008006" key="5">
    <source>
        <dbReference type="Google" id="ProtNLM"/>
    </source>
</evidence>
<accession>A0AAV5U649</accession>
<evidence type="ECO:0000256" key="2">
    <source>
        <dbReference type="SAM" id="MobiDB-lite"/>
    </source>
</evidence>
<keyword evidence="1" id="KW-0175">Coiled coil</keyword>
<feature type="coiled-coil region" evidence="1">
    <location>
        <begin position="8"/>
        <end position="35"/>
    </location>
</feature>
<name>A0AAV5U649_9BILA</name>
<dbReference type="PANTHER" id="PTHR22093:SF0">
    <property type="entry name" value="LEUKOCYTE RECEPTOR CLUSTER MEMBER 1"/>
    <property type="match status" value="1"/>
</dbReference>
<feature type="non-terminal residue" evidence="3">
    <location>
        <position position="1"/>
    </location>
</feature>
<proteinExistence type="predicted"/>
<dbReference type="EMBL" id="BTSX01000005">
    <property type="protein sequence ID" value="GMT01584.1"/>
    <property type="molecule type" value="Genomic_DNA"/>
</dbReference>
<dbReference type="AlphaFoldDB" id="A0AAV5U649"/>
<feature type="compositionally biased region" description="Acidic residues" evidence="2">
    <location>
        <begin position="177"/>
        <end position="187"/>
    </location>
</feature>
<dbReference type="Proteomes" id="UP001432027">
    <property type="component" value="Unassembled WGS sequence"/>
</dbReference>
<protein>
    <recommendedName>
        <fullName evidence="5">CBF1-interacting co-repressor CIR N-terminal domain-containing protein</fullName>
    </recommendedName>
</protein>
<keyword evidence="4" id="KW-1185">Reference proteome</keyword>